<name>A0A077ZWD5_STYLE</name>
<dbReference type="SUPFAM" id="SSF49599">
    <property type="entry name" value="TRAF domain-like"/>
    <property type="match status" value="1"/>
</dbReference>
<dbReference type="AlphaFoldDB" id="A0A077ZWD5"/>
<accession>A0A077ZWD5</accession>
<gene>
    <name evidence="2" type="primary">Contig2581.g2768</name>
    <name evidence="2" type="ORF">STYLEM_1720</name>
</gene>
<proteinExistence type="predicted"/>
<sequence>MALANPYMHYYNIQPNPPIDNNHINQENNQLNQYKQSSQKIFDISRGAAHELQLEDLIDWEKQVKTDRIISNDSNCQFECIICSNLLLDPVDCITCDTSFCKHCILEYQNRQQLKNNQNINNNNNQDANVAMNDNNGENHNHDDQRTDIQCPLGCAVLNLKPVHKNTRQKLNDIRIKCIFAPDCPEIERYESLHKHEDDCKFNRIRCPNYDKCKSYFKIQDKDVHLSNCIVNDYQCKVCNQNDCRFDNVNRTRLKKFNANTVCSILQKSSI</sequence>
<keyword evidence="3" id="KW-1185">Reference proteome</keyword>
<evidence type="ECO:0000313" key="2">
    <source>
        <dbReference type="EMBL" id="CDW72756.1"/>
    </source>
</evidence>
<protein>
    <submittedName>
        <fullName evidence="2">High mobility group protein</fullName>
    </submittedName>
</protein>
<reference evidence="2 3" key="1">
    <citation type="submission" date="2014-06" db="EMBL/GenBank/DDBJ databases">
        <authorList>
            <person name="Swart Estienne"/>
        </authorList>
    </citation>
    <scope>NUCLEOTIDE SEQUENCE [LARGE SCALE GENOMIC DNA]</scope>
    <source>
        <strain evidence="2 3">130c</strain>
    </source>
</reference>
<feature type="compositionally biased region" description="Low complexity" evidence="1">
    <location>
        <begin position="117"/>
        <end position="136"/>
    </location>
</feature>
<organism evidence="2 3">
    <name type="scientific">Stylonychia lemnae</name>
    <name type="common">Ciliate</name>
    <dbReference type="NCBI Taxonomy" id="5949"/>
    <lineage>
        <taxon>Eukaryota</taxon>
        <taxon>Sar</taxon>
        <taxon>Alveolata</taxon>
        <taxon>Ciliophora</taxon>
        <taxon>Intramacronucleata</taxon>
        <taxon>Spirotrichea</taxon>
        <taxon>Stichotrichia</taxon>
        <taxon>Sporadotrichida</taxon>
        <taxon>Oxytrichidae</taxon>
        <taxon>Stylonychinae</taxon>
        <taxon>Stylonychia</taxon>
    </lineage>
</organism>
<dbReference type="OrthoDB" id="9049620at2759"/>
<dbReference type="Proteomes" id="UP000039865">
    <property type="component" value="Unassembled WGS sequence"/>
</dbReference>
<dbReference type="InterPro" id="IPR013083">
    <property type="entry name" value="Znf_RING/FYVE/PHD"/>
</dbReference>
<dbReference type="InParanoid" id="A0A077ZWD5"/>
<evidence type="ECO:0000313" key="3">
    <source>
        <dbReference type="Proteomes" id="UP000039865"/>
    </source>
</evidence>
<feature type="region of interest" description="Disordered" evidence="1">
    <location>
        <begin position="117"/>
        <end position="144"/>
    </location>
</feature>
<dbReference type="Gene3D" id="3.30.40.10">
    <property type="entry name" value="Zinc/RING finger domain, C3HC4 (zinc finger)"/>
    <property type="match status" value="1"/>
</dbReference>
<evidence type="ECO:0000256" key="1">
    <source>
        <dbReference type="SAM" id="MobiDB-lite"/>
    </source>
</evidence>
<dbReference type="EMBL" id="CCKQ01001645">
    <property type="protein sequence ID" value="CDW72756.1"/>
    <property type="molecule type" value="Genomic_DNA"/>
</dbReference>
<dbReference type="SUPFAM" id="SSF57850">
    <property type="entry name" value="RING/U-box"/>
    <property type="match status" value="1"/>
</dbReference>